<reference evidence="8" key="1">
    <citation type="submission" date="2016-10" db="EMBL/GenBank/DDBJ databases">
        <title>Sequence of Gallionella enrichment culture.</title>
        <authorList>
            <person name="Poehlein A."/>
            <person name="Muehling M."/>
            <person name="Daniel R."/>
        </authorList>
    </citation>
    <scope>NUCLEOTIDE SEQUENCE</scope>
</reference>
<feature type="region of interest" description="Disordered" evidence="5">
    <location>
        <begin position="174"/>
        <end position="227"/>
    </location>
</feature>
<dbReference type="EC" id="3.4.21.89" evidence="8"/>
<comment type="caution">
    <text evidence="8">The sequence shown here is derived from an EMBL/GenBank/DDBJ whole genome shotgun (WGS) entry which is preliminary data.</text>
</comment>
<dbReference type="Gene3D" id="2.10.109.10">
    <property type="entry name" value="Umud Fragment, subunit A"/>
    <property type="match status" value="1"/>
</dbReference>
<dbReference type="Pfam" id="PF10502">
    <property type="entry name" value="Peptidase_S26"/>
    <property type="match status" value="1"/>
</dbReference>
<dbReference type="GO" id="GO:0004252">
    <property type="term" value="F:serine-type endopeptidase activity"/>
    <property type="evidence" value="ECO:0007669"/>
    <property type="project" value="InterPro"/>
</dbReference>
<evidence type="ECO:0000256" key="3">
    <source>
        <dbReference type="ARBA" id="ARBA00022989"/>
    </source>
</evidence>
<evidence type="ECO:0000259" key="7">
    <source>
        <dbReference type="Pfam" id="PF10502"/>
    </source>
</evidence>
<comment type="subcellular location">
    <subcellularLocation>
        <location evidence="1">Membrane</location>
    </subcellularLocation>
</comment>
<proteinExistence type="predicted"/>
<keyword evidence="3 6" id="KW-1133">Transmembrane helix</keyword>
<gene>
    <name evidence="8" type="primary">sipW_2</name>
    <name evidence="8" type="ORF">GALL_321610</name>
</gene>
<evidence type="ECO:0000256" key="2">
    <source>
        <dbReference type="ARBA" id="ARBA00022692"/>
    </source>
</evidence>
<keyword evidence="2 6" id="KW-0812">Transmembrane</keyword>
<evidence type="ECO:0000256" key="6">
    <source>
        <dbReference type="SAM" id="Phobius"/>
    </source>
</evidence>
<dbReference type="InterPro" id="IPR001733">
    <property type="entry name" value="Peptidase_S26B"/>
</dbReference>
<dbReference type="InterPro" id="IPR036286">
    <property type="entry name" value="LexA/Signal_pep-like_sf"/>
</dbReference>
<dbReference type="SUPFAM" id="SSF51306">
    <property type="entry name" value="LexA/Signal peptidase"/>
    <property type="match status" value="1"/>
</dbReference>
<dbReference type="GO" id="GO:0016020">
    <property type="term" value="C:membrane"/>
    <property type="evidence" value="ECO:0007669"/>
    <property type="project" value="UniProtKB-SubCell"/>
</dbReference>
<keyword evidence="8" id="KW-0378">Hydrolase</keyword>
<sequence length="227" mass="23897">MTTQRNVRHRRVGRWLENALLVVVLGLGVLGAVAVLSGAYQLRPVLSGSMRPGLPVGGVVVTERVPISALHVRDVVVFHRPDKPDELVVHRIIALNSGASGPVIRTQGDANTVADPWTITLRGGTAYRAVFALPLVGYVAVWAHGSEGSRALIAVGLLLLVGGTVGALVQWRRASRAPTGSRSGRATSAGPSLPPSDAQPEPSAGRDEILVHGLAPDRRSRRVDPQG</sequence>
<feature type="transmembrane region" description="Helical" evidence="6">
    <location>
        <begin position="126"/>
        <end position="145"/>
    </location>
</feature>
<dbReference type="EMBL" id="MLJW01000507">
    <property type="protein sequence ID" value="OIQ85997.1"/>
    <property type="molecule type" value="Genomic_DNA"/>
</dbReference>
<accession>A0A1J5RCZ1</accession>
<evidence type="ECO:0000256" key="1">
    <source>
        <dbReference type="ARBA" id="ARBA00004370"/>
    </source>
</evidence>
<evidence type="ECO:0000313" key="8">
    <source>
        <dbReference type="EMBL" id="OIQ85997.1"/>
    </source>
</evidence>
<organism evidence="8">
    <name type="scientific">mine drainage metagenome</name>
    <dbReference type="NCBI Taxonomy" id="410659"/>
    <lineage>
        <taxon>unclassified sequences</taxon>
        <taxon>metagenomes</taxon>
        <taxon>ecological metagenomes</taxon>
    </lineage>
</organism>
<protein>
    <submittedName>
        <fullName evidence="8">Signal peptidase I W</fullName>
        <ecNumber evidence="8">3.4.21.89</ecNumber>
    </submittedName>
</protein>
<feature type="compositionally biased region" description="Polar residues" evidence="5">
    <location>
        <begin position="178"/>
        <end position="190"/>
    </location>
</feature>
<dbReference type="InterPro" id="IPR019533">
    <property type="entry name" value="Peptidase_S26"/>
</dbReference>
<feature type="transmembrane region" description="Helical" evidence="6">
    <location>
        <begin position="20"/>
        <end position="42"/>
    </location>
</feature>
<dbReference type="CDD" id="cd06530">
    <property type="entry name" value="S26_SPase_I"/>
    <property type="match status" value="1"/>
</dbReference>
<dbReference type="AlphaFoldDB" id="A0A1J5RCZ1"/>
<dbReference type="GO" id="GO:0006465">
    <property type="term" value="P:signal peptide processing"/>
    <property type="evidence" value="ECO:0007669"/>
    <property type="project" value="InterPro"/>
</dbReference>
<feature type="transmembrane region" description="Helical" evidence="6">
    <location>
        <begin position="151"/>
        <end position="169"/>
    </location>
</feature>
<feature type="compositionally biased region" description="Basic and acidic residues" evidence="5">
    <location>
        <begin position="204"/>
        <end position="227"/>
    </location>
</feature>
<feature type="domain" description="Peptidase S26" evidence="7">
    <location>
        <begin position="24"/>
        <end position="95"/>
    </location>
</feature>
<name>A0A1J5RCZ1_9ZZZZ</name>
<dbReference type="GO" id="GO:0009003">
    <property type="term" value="F:signal peptidase activity"/>
    <property type="evidence" value="ECO:0007669"/>
    <property type="project" value="UniProtKB-EC"/>
</dbReference>
<dbReference type="NCBIfam" id="TIGR02228">
    <property type="entry name" value="sigpep_I_arch"/>
    <property type="match status" value="1"/>
</dbReference>
<keyword evidence="4 6" id="KW-0472">Membrane</keyword>
<evidence type="ECO:0000256" key="5">
    <source>
        <dbReference type="SAM" id="MobiDB-lite"/>
    </source>
</evidence>
<evidence type="ECO:0000256" key="4">
    <source>
        <dbReference type="ARBA" id="ARBA00023136"/>
    </source>
</evidence>